<dbReference type="GO" id="GO:0031177">
    <property type="term" value="F:phosphopantetheine binding"/>
    <property type="evidence" value="ECO:0007669"/>
    <property type="project" value="TreeGrafter"/>
</dbReference>
<dbReference type="PANTHER" id="PTHR45527">
    <property type="entry name" value="NONRIBOSOMAL PEPTIDE SYNTHETASE"/>
    <property type="match status" value="1"/>
</dbReference>
<name>A0A450VCH1_9GAMM</name>
<feature type="domain" description="Condensation" evidence="1">
    <location>
        <begin position="29"/>
        <end position="348"/>
    </location>
</feature>
<dbReference type="Pfam" id="PF00668">
    <property type="entry name" value="Condensation"/>
    <property type="match status" value="1"/>
</dbReference>
<gene>
    <name evidence="2" type="ORF">BECKLFY1418A_GA0070994_12021</name>
</gene>
<dbReference type="PANTHER" id="PTHR45527:SF1">
    <property type="entry name" value="FATTY ACID SYNTHASE"/>
    <property type="match status" value="1"/>
</dbReference>
<dbReference type="GO" id="GO:0009366">
    <property type="term" value="C:enterobactin synthetase complex"/>
    <property type="evidence" value="ECO:0007669"/>
    <property type="project" value="TreeGrafter"/>
</dbReference>
<dbReference type="EMBL" id="CAADFH010000202">
    <property type="protein sequence ID" value="VFK02493.1"/>
    <property type="molecule type" value="Genomic_DNA"/>
</dbReference>
<accession>A0A450VCH1</accession>
<dbReference type="GO" id="GO:0009239">
    <property type="term" value="P:enterobactin biosynthetic process"/>
    <property type="evidence" value="ECO:0007669"/>
    <property type="project" value="TreeGrafter"/>
</dbReference>
<dbReference type="GO" id="GO:0005829">
    <property type="term" value="C:cytosol"/>
    <property type="evidence" value="ECO:0007669"/>
    <property type="project" value="TreeGrafter"/>
</dbReference>
<dbReference type="Gene3D" id="3.30.559.30">
    <property type="entry name" value="Nonribosomal peptide synthetase, condensation domain"/>
    <property type="match status" value="1"/>
</dbReference>
<dbReference type="GO" id="GO:0047527">
    <property type="term" value="F:2,3-dihydroxybenzoate-serine ligase activity"/>
    <property type="evidence" value="ECO:0007669"/>
    <property type="project" value="TreeGrafter"/>
</dbReference>
<proteinExistence type="predicted"/>
<dbReference type="SUPFAM" id="SSF52777">
    <property type="entry name" value="CoA-dependent acyltransferases"/>
    <property type="match status" value="2"/>
</dbReference>
<evidence type="ECO:0000259" key="1">
    <source>
        <dbReference type="Pfam" id="PF00668"/>
    </source>
</evidence>
<dbReference type="AlphaFoldDB" id="A0A450VCH1"/>
<reference evidence="2" key="1">
    <citation type="submission" date="2019-02" db="EMBL/GenBank/DDBJ databases">
        <authorList>
            <person name="Gruber-Vodicka R. H."/>
            <person name="Seah K. B. B."/>
        </authorList>
    </citation>
    <scope>NUCLEOTIDE SEQUENCE</scope>
    <source>
        <strain evidence="2">BECK_M6</strain>
    </source>
</reference>
<protein>
    <submittedName>
        <fullName evidence="2">Condensation domain-containing protein</fullName>
    </submittedName>
</protein>
<dbReference type="InterPro" id="IPR001242">
    <property type="entry name" value="Condensation_dom"/>
</dbReference>
<dbReference type="GO" id="GO:0043041">
    <property type="term" value="P:amino acid activation for nonribosomal peptide biosynthetic process"/>
    <property type="evidence" value="ECO:0007669"/>
    <property type="project" value="TreeGrafter"/>
</dbReference>
<dbReference type="InterPro" id="IPR023213">
    <property type="entry name" value="CAT-like_dom_sf"/>
</dbReference>
<evidence type="ECO:0000313" key="2">
    <source>
        <dbReference type="EMBL" id="VFK02493.1"/>
    </source>
</evidence>
<dbReference type="Gene3D" id="3.30.559.10">
    <property type="entry name" value="Chloramphenicol acetyltransferase-like domain"/>
    <property type="match status" value="1"/>
</dbReference>
<sequence length="351" mass="40536">MFVDKVIRYFYTASRGFFDSIFLFRVSMKHYPFSSPQLDFWFDQVLHPNVPLYNIGGYVRIAGPVNPTLFEQALNRVVAENDALRIILHEGEEGLPTQTFAEEMAVELDFRDFSERGNGHEGDHDLAHVSALAWMEREFVEPFPLYERSSFGFALCKVADDCYYWLKKYHHIIVDGWAISLIVQRVAAVYNALTAGESLEVGALPRQFPSYLAFIDNDKTYLDSEKFTRARDYWRDKYRELPEPLLTPHHTAKFQGRTIPSRRATLRLARDFHDRLAEFAQRHRVSVLHVILGALYCYFTRADRRQDLVVGLPTLGRNNAAFKQTVGLFAGISPAWFRFGADLDFVALMEV</sequence>
<organism evidence="2">
    <name type="scientific">Candidatus Kentrum sp. LFY</name>
    <dbReference type="NCBI Taxonomy" id="2126342"/>
    <lineage>
        <taxon>Bacteria</taxon>
        <taxon>Pseudomonadati</taxon>
        <taxon>Pseudomonadota</taxon>
        <taxon>Gammaproteobacteria</taxon>
        <taxon>Candidatus Kentrum</taxon>
    </lineage>
</organism>